<dbReference type="Gene3D" id="3.30.300.30">
    <property type="match status" value="1"/>
</dbReference>
<proteinExistence type="inferred from homology"/>
<dbReference type="InterPro" id="IPR025110">
    <property type="entry name" value="AMP-bd_C"/>
</dbReference>
<keyword evidence="3" id="KW-0276">Fatty acid metabolism</keyword>
<evidence type="ECO:0000259" key="6">
    <source>
        <dbReference type="Pfam" id="PF13193"/>
    </source>
</evidence>
<dbReference type="EMBL" id="CP002817">
    <property type="protein sequence ID" value="AGE71063.1"/>
    <property type="molecule type" value="Genomic_DNA"/>
</dbReference>
<reference evidence="7 8" key="1">
    <citation type="journal article" date="2012" name="ISME J.">
        <title>Genomic evidence of rapid, global-scale gene flow in a Sulfolobus species.</title>
        <authorList>
            <person name="Mao D."/>
            <person name="Grogan D."/>
        </authorList>
    </citation>
    <scope>NUCLEOTIDE SEQUENCE [LARGE SCALE GENOMIC DNA]</scope>
    <source>
        <strain evidence="7 8">N8</strain>
    </source>
</reference>
<dbReference type="Proteomes" id="UP000011281">
    <property type="component" value="Chromosome"/>
</dbReference>
<keyword evidence="2 7" id="KW-0436">Ligase</keyword>
<name>M1I4I9_9CREN</name>
<dbReference type="AlphaFoldDB" id="M1I4I9"/>
<dbReference type="Pfam" id="PF00501">
    <property type="entry name" value="AMP-binding"/>
    <property type="match status" value="1"/>
</dbReference>
<dbReference type="Gene3D" id="3.40.50.12780">
    <property type="entry name" value="N-terminal domain of ligase-like"/>
    <property type="match status" value="1"/>
</dbReference>
<dbReference type="PANTHER" id="PTHR43859:SF4">
    <property type="entry name" value="BUTANOATE--COA LIGASE AAE1-RELATED"/>
    <property type="match status" value="1"/>
</dbReference>
<evidence type="ECO:0000256" key="4">
    <source>
        <dbReference type="ARBA" id="ARBA00023098"/>
    </source>
</evidence>
<keyword evidence="4" id="KW-0443">Lipid metabolism</keyword>
<accession>M1I4I9</accession>
<sequence>MIKGIPSTVNDDWQLNIHKIIQYAGKVHGEREIISDRRSLGGKIHNLTYGKILERVSSFTNSIESELKINPGDIIGILGWNDHRYFESFFTVPSLGAVLLELNIRLHPADLLYILKLTKPKGLLVDDSLLPLAEALSKEYNFDYTIIMSDKPFEEIKTNIRNAFGYEELVKSGSPNRKFDEVDEKSSALAAFTTGTTGLPKGVFYSHRSIVLHALNASRRLKISDVLLPVVPFFHVHGWGTQFAGAITGCKQIFPGRPTVDSMVEHILNHKVTRTGGVPTVFFELLRRIENMNPKPDLKGLVVGIGGAAAPPALVSALAKYGIEVAGNGYGATETGPGVAGGIKPELEQLPPEERRIKAGQGYPTFGVEVELVDPVSGEELPWDGKSVGEIWIRGPWIAKSYYNDPRSAESFTSDGWWKSKDLAVIDELSHIKIVDRLKDVIKSGGEWISSIDLENFLMAHPYVREASVVGVPHPKWGERPLAIVVLKSDYENLPKDEVKRELREHLLKRFAKWQLPDDIVFVDEIPKTSVGKFRKEELRNKYRDYYMKQ</sequence>
<dbReference type="KEGG" id="sacn:SacN8_05480"/>
<dbReference type="PANTHER" id="PTHR43859">
    <property type="entry name" value="ACYL-ACTIVATING ENZYME"/>
    <property type="match status" value="1"/>
</dbReference>
<gene>
    <name evidence="7" type="ORF">SacN8_05480</name>
</gene>
<dbReference type="GO" id="GO:0016874">
    <property type="term" value="F:ligase activity"/>
    <property type="evidence" value="ECO:0007669"/>
    <property type="project" value="UniProtKB-KW"/>
</dbReference>
<dbReference type="InterPro" id="IPR042099">
    <property type="entry name" value="ANL_N_sf"/>
</dbReference>
<dbReference type="GeneID" id="14551632"/>
<organism evidence="8">
    <name type="scientific">Sulfolobus acidocaldarius N8</name>
    <dbReference type="NCBI Taxonomy" id="1028566"/>
    <lineage>
        <taxon>Archaea</taxon>
        <taxon>Thermoproteota</taxon>
        <taxon>Thermoprotei</taxon>
        <taxon>Sulfolobales</taxon>
        <taxon>Sulfolobaceae</taxon>
        <taxon>Sulfolobus</taxon>
    </lineage>
</organism>
<evidence type="ECO:0000259" key="5">
    <source>
        <dbReference type="Pfam" id="PF00501"/>
    </source>
</evidence>
<dbReference type="HOGENOM" id="CLU_000022_59_5_2"/>
<dbReference type="PATRIC" id="fig|1028566.6.peg.1082"/>
<feature type="domain" description="AMP-dependent synthetase/ligase" evidence="5">
    <location>
        <begin position="28"/>
        <end position="403"/>
    </location>
</feature>
<evidence type="ECO:0000256" key="2">
    <source>
        <dbReference type="ARBA" id="ARBA00022598"/>
    </source>
</evidence>
<evidence type="ECO:0000256" key="3">
    <source>
        <dbReference type="ARBA" id="ARBA00022832"/>
    </source>
</evidence>
<dbReference type="InterPro" id="IPR045851">
    <property type="entry name" value="AMP-bd_C_sf"/>
</dbReference>
<dbReference type="FunFam" id="3.30.300.30:FF:000008">
    <property type="entry name" value="2,3-dihydroxybenzoate-AMP ligase"/>
    <property type="match status" value="1"/>
</dbReference>
<protein>
    <submittedName>
        <fullName evidence="7">Medium-chain-fatty-acid-CoA ligase</fullName>
    </submittedName>
</protein>
<evidence type="ECO:0000313" key="8">
    <source>
        <dbReference type="Proteomes" id="UP000011281"/>
    </source>
</evidence>
<comment type="similarity">
    <text evidence="1">Belongs to the ATP-dependent AMP-binding enzyme family.</text>
</comment>
<dbReference type="SUPFAM" id="SSF56801">
    <property type="entry name" value="Acetyl-CoA synthetase-like"/>
    <property type="match status" value="1"/>
</dbReference>
<dbReference type="RefSeq" id="WP_011277980.1">
    <property type="nucleotide sequence ID" value="NC_020246.1"/>
</dbReference>
<dbReference type="InterPro" id="IPR000873">
    <property type="entry name" value="AMP-dep_synth/lig_dom"/>
</dbReference>
<evidence type="ECO:0000313" key="7">
    <source>
        <dbReference type="EMBL" id="AGE71063.1"/>
    </source>
</evidence>
<dbReference type="GO" id="GO:0006631">
    <property type="term" value="P:fatty acid metabolic process"/>
    <property type="evidence" value="ECO:0007669"/>
    <property type="project" value="UniProtKB-KW"/>
</dbReference>
<feature type="domain" description="AMP-binding enzyme C-terminal" evidence="6">
    <location>
        <begin position="454"/>
        <end position="533"/>
    </location>
</feature>
<dbReference type="Pfam" id="PF13193">
    <property type="entry name" value="AMP-binding_C"/>
    <property type="match status" value="1"/>
</dbReference>
<evidence type="ECO:0000256" key="1">
    <source>
        <dbReference type="ARBA" id="ARBA00006432"/>
    </source>
</evidence>